<dbReference type="InterPro" id="IPR001789">
    <property type="entry name" value="Sig_transdc_resp-reg_receiver"/>
</dbReference>
<dbReference type="Proteomes" id="UP000000841">
    <property type="component" value="Chromosome"/>
</dbReference>
<dbReference type="GO" id="GO:0000160">
    <property type="term" value="P:phosphorelay signal transduction system"/>
    <property type="evidence" value="ECO:0007669"/>
    <property type="project" value="InterPro"/>
</dbReference>
<feature type="region of interest" description="Disordered" evidence="6">
    <location>
        <begin position="208"/>
        <end position="239"/>
    </location>
</feature>
<gene>
    <name evidence="9" type="ordered locus">Svir_22850</name>
</gene>
<dbReference type="HOGENOM" id="CLU_000445_90_10_11"/>
<dbReference type="PROSITE" id="PS50043">
    <property type="entry name" value="HTH_LUXR_2"/>
    <property type="match status" value="1"/>
</dbReference>
<keyword evidence="2" id="KW-0805">Transcription regulation</keyword>
<dbReference type="Pfam" id="PF00196">
    <property type="entry name" value="GerE"/>
    <property type="match status" value="1"/>
</dbReference>
<dbReference type="InterPro" id="IPR000792">
    <property type="entry name" value="Tscrpt_reg_LuxR_C"/>
</dbReference>
<dbReference type="CDD" id="cd17535">
    <property type="entry name" value="REC_NarL-like"/>
    <property type="match status" value="1"/>
</dbReference>
<proteinExistence type="predicted"/>
<evidence type="ECO:0000256" key="1">
    <source>
        <dbReference type="ARBA" id="ARBA00022553"/>
    </source>
</evidence>
<dbReference type="PANTHER" id="PTHR43214:SF24">
    <property type="entry name" value="TRANSCRIPTIONAL REGULATORY PROTEIN NARL-RELATED"/>
    <property type="match status" value="1"/>
</dbReference>
<dbReference type="RefSeq" id="WP_015786606.1">
    <property type="nucleotide sequence ID" value="NC_013159.1"/>
</dbReference>
<evidence type="ECO:0000313" key="10">
    <source>
        <dbReference type="Proteomes" id="UP000000841"/>
    </source>
</evidence>
<evidence type="ECO:0000256" key="2">
    <source>
        <dbReference type="ARBA" id="ARBA00023015"/>
    </source>
</evidence>
<evidence type="ECO:0000256" key="5">
    <source>
        <dbReference type="PROSITE-ProRule" id="PRU00169"/>
    </source>
</evidence>
<evidence type="ECO:0000256" key="6">
    <source>
        <dbReference type="SAM" id="MobiDB-lite"/>
    </source>
</evidence>
<dbReference type="CDD" id="cd06170">
    <property type="entry name" value="LuxR_C_like"/>
    <property type="match status" value="1"/>
</dbReference>
<sequence>MTISVFLVDDHEIVRRGLTDLLEAEPDMRIVGEAASAGEALARIPGTGADVAVLDVRLPDGNGVELCRELLSTVPGLRCLMLTSYADDEALFNAIMAGASGFVLKQVLGSDLVSAVRTVGSGGSLLDSKTTSALMNRIRREREESDPVSGLSEQERAVLDLIGEGLTNREIAARLYLAEKTVKNYVSRLLGKLGMQRRTQAAVLATELRKQKHFRPPPPDSPRTGFDGSTTRFRRRRPR</sequence>
<dbReference type="STRING" id="471857.Svir_22850"/>
<dbReference type="InterPro" id="IPR011006">
    <property type="entry name" value="CheY-like_superfamily"/>
</dbReference>
<dbReference type="SUPFAM" id="SSF46894">
    <property type="entry name" value="C-terminal effector domain of the bipartite response regulators"/>
    <property type="match status" value="1"/>
</dbReference>
<evidence type="ECO:0000259" key="8">
    <source>
        <dbReference type="PROSITE" id="PS50110"/>
    </source>
</evidence>
<feature type="domain" description="HTH luxR-type" evidence="7">
    <location>
        <begin position="144"/>
        <end position="209"/>
    </location>
</feature>
<keyword evidence="4" id="KW-0804">Transcription</keyword>
<evidence type="ECO:0000313" key="9">
    <source>
        <dbReference type="EMBL" id="ACU97293.1"/>
    </source>
</evidence>
<protein>
    <submittedName>
        <fullName evidence="9">Response regulator containing a CheY-like receiver domain protein and an HTH DNA-binding domain protein</fullName>
    </submittedName>
</protein>
<keyword evidence="10" id="KW-1185">Reference proteome</keyword>
<dbReference type="InterPro" id="IPR016032">
    <property type="entry name" value="Sig_transdc_resp-reg_C-effctor"/>
</dbReference>
<dbReference type="InterPro" id="IPR039420">
    <property type="entry name" value="WalR-like"/>
</dbReference>
<dbReference type="PANTHER" id="PTHR43214">
    <property type="entry name" value="TWO-COMPONENT RESPONSE REGULATOR"/>
    <property type="match status" value="1"/>
</dbReference>
<dbReference type="Pfam" id="PF00072">
    <property type="entry name" value="Response_reg"/>
    <property type="match status" value="1"/>
</dbReference>
<dbReference type="EMBL" id="CP001683">
    <property type="protein sequence ID" value="ACU97293.1"/>
    <property type="molecule type" value="Genomic_DNA"/>
</dbReference>
<organism evidence="9 10">
    <name type="scientific">Saccharomonospora viridis (strain ATCC 15386 / DSM 43017 / JCM 3036 / CCUG 5913 / NBRC 12207 / NCIMB 9602 / P101)</name>
    <name type="common">Thermoactinomyces viridis</name>
    <dbReference type="NCBI Taxonomy" id="471857"/>
    <lineage>
        <taxon>Bacteria</taxon>
        <taxon>Bacillati</taxon>
        <taxon>Actinomycetota</taxon>
        <taxon>Actinomycetes</taxon>
        <taxon>Pseudonocardiales</taxon>
        <taxon>Pseudonocardiaceae</taxon>
        <taxon>Saccharomonospora</taxon>
    </lineage>
</organism>
<reference evidence="9 10" key="1">
    <citation type="journal article" date="2009" name="Stand. Genomic Sci.">
        <title>Complete genome sequence of Saccharomonospora viridis type strain (P101).</title>
        <authorList>
            <person name="Pati A."/>
            <person name="Sikorski J."/>
            <person name="Nolan M."/>
            <person name="Lapidus A."/>
            <person name="Copeland A."/>
            <person name="Glavina Del Rio T."/>
            <person name="Lucas S."/>
            <person name="Chen F."/>
            <person name="Tice H."/>
            <person name="Pitluck S."/>
            <person name="Cheng J.F."/>
            <person name="Chertkov O."/>
            <person name="Brettin T."/>
            <person name="Han C."/>
            <person name="Detter J.C."/>
            <person name="Kuske C."/>
            <person name="Bruce D."/>
            <person name="Goodwin L."/>
            <person name="Chain P."/>
            <person name="D'haeseleer P."/>
            <person name="Chen A."/>
            <person name="Palaniappan K."/>
            <person name="Ivanova N."/>
            <person name="Mavromatis K."/>
            <person name="Mikhailova N."/>
            <person name="Rohde M."/>
            <person name="Tindall B.J."/>
            <person name="Goker M."/>
            <person name="Bristow J."/>
            <person name="Eisen J.A."/>
            <person name="Markowitz V."/>
            <person name="Hugenholtz P."/>
            <person name="Kyrpides N.C."/>
            <person name="Klenk H.P."/>
        </authorList>
    </citation>
    <scope>NUCLEOTIDE SEQUENCE [LARGE SCALE GENOMIC DNA]</scope>
    <source>
        <strain evidence="10">ATCC 15386 / DSM 43017 / JCM 3036 / NBRC 12207 / P101</strain>
    </source>
</reference>
<dbReference type="InterPro" id="IPR058245">
    <property type="entry name" value="NreC/VraR/RcsB-like_REC"/>
</dbReference>
<keyword evidence="3 9" id="KW-0238">DNA-binding</keyword>
<feature type="modified residue" description="4-aspartylphosphate" evidence="5">
    <location>
        <position position="55"/>
    </location>
</feature>
<dbReference type="PROSITE" id="PS00622">
    <property type="entry name" value="HTH_LUXR_1"/>
    <property type="match status" value="1"/>
</dbReference>
<feature type="domain" description="Response regulatory" evidence="8">
    <location>
        <begin position="4"/>
        <end position="120"/>
    </location>
</feature>
<dbReference type="SMART" id="SM00448">
    <property type="entry name" value="REC"/>
    <property type="match status" value="1"/>
</dbReference>
<dbReference type="Gene3D" id="3.40.50.2300">
    <property type="match status" value="1"/>
</dbReference>
<dbReference type="PRINTS" id="PR00038">
    <property type="entry name" value="HTHLUXR"/>
</dbReference>
<evidence type="ECO:0000259" key="7">
    <source>
        <dbReference type="PROSITE" id="PS50043"/>
    </source>
</evidence>
<dbReference type="AlphaFoldDB" id="C7MXL4"/>
<evidence type="ECO:0000256" key="4">
    <source>
        <dbReference type="ARBA" id="ARBA00023163"/>
    </source>
</evidence>
<dbReference type="eggNOG" id="COG2197">
    <property type="taxonomic scope" value="Bacteria"/>
</dbReference>
<evidence type="ECO:0000256" key="3">
    <source>
        <dbReference type="ARBA" id="ARBA00023125"/>
    </source>
</evidence>
<keyword evidence="1 5" id="KW-0597">Phosphoprotein</keyword>
<name>C7MXL4_SACVD</name>
<dbReference type="SUPFAM" id="SSF52172">
    <property type="entry name" value="CheY-like"/>
    <property type="match status" value="1"/>
</dbReference>
<dbReference type="GO" id="GO:0006355">
    <property type="term" value="P:regulation of DNA-templated transcription"/>
    <property type="evidence" value="ECO:0007669"/>
    <property type="project" value="InterPro"/>
</dbReference>
<dbReference type="SMART" id="SM00421">
    <property type="entry name" value="HTH_LUXR"/>
    <property type="match status" value="1"/>
</dbReference>
<dbReference type="KEGG" id="svi:Svir_22850"/>
<accession>C7MXL4</accession>
<dbReference type="PROSITE" id="PS50110">
    <property type="entry name" value="RESPONSE_REGULATORY"/>
    <property type="match status" value="1"/>
</dbReference>
<dbReference type="GO" id="GO:0003677">
    <property type="term" value="F:DNA binding"/>
    <property type="evidence" value="ECO:0007669"/>
    <property type="project" value="UniProtKB-KW"/>
</dbReference>